<dbReference type="Gene3D" id="3.20.20.210">
    <property type="match status" value="1"/>
</dbReference>
<dbReference type="PROSITE" id="PS00906">
    <property type="entry name" value="UROD_1"/>
    <property type="match status" value="1"/>
</dbReference>
<comment type="caution">
    <text evidence="13">The sequence shown here is derived from an EMBL/GenBank/DDBJ whole genome shotgun (WGS) entry which is preliminary data.</text>
</comment>
<dbReference type="Proteomes" id="UP000053528">
    <property type="component" value="Unassembled WGS sequence"/>
</dbReference>
<evidence type="ECO:0000259" key="11">
    <source>
        <dbReference type="PROSITE" id="PS00906"/>
    </source>
</evidence>
<evidence type="ECO:0000256" key="7">
    <source>
        <dbReference type="NCBIfam" id="TIGR01464"/>
    </source>
</evidence>
<dbReference type="SUPFAM" id="SSF51726">
    <property type="entry name" value="UROD/MetE-like"/>
    <property type="match status" value="1"/>
</dbReference>
<dbReference type="InterPro" id="IPR038071">
    <property type="entry name" value="UROD/MetE-like_sf"/>
</dbReference>
<protein>
    <recommendedName>
        <fullName evidence="3 7">Uroporphyrinogen decarboxylase</fullName>
        <ecNumber evidence="3 7">4.1.1.37</ecNumber>
    </recommendedName>
</protein>
<dbReference type="CDD" id="cd00717">
    <property type="entry name" value="URO-D"/>
    <property type="match status" value="1"/>
</dbReference>
<dbReference type="EMBL" id="JRNH01000013">
    <property type="protein sequence ID" value="KGF20566.1"/>
    <property type="molecule type" value="Genomic_DNA"/>
</dbReference>
<dbReference type="EC" id="4.1.1.37" evidence="3 7"/>
<evidence type="ECO:0000256" key="6">
    <source>
        <dbReference type="ARBA" id="ARBA00023244"/>
    </source>
</evidence>
<evidence type="ECO:0000256" key="2">
    <source>
        <dbReference type="ARBA" id="ARBA00009935"/>
    </source>
</evidence>
<keyword evidence="5 8" id="KW-0456">Lyase</keyword>
<evidence type="ECO:0000256" key="3">
    <source>
        <dbReference type="ARBA" id="ARBA00012288"/>
    </source>
</evidence>
<organism evidence="13 14">
    <name type="scientific">Pseudoglutamicibacter albus DNF00011</name>
    <dbReference type="NCBI Taxonomy" id="1401063"/>
    <lineage>
        <taxon>Bacteria</taxon>
        <taxon>Bacillati</taxon>
        <taxon>Actinomycetota</taxon>
        <taxon>Actinomycetes</taxon>
        <taxon>Micrococcales</taxon>
        <taxon>Micrococcaceae</taxon>
        <taxon>Pseudoglutamicibacter</taxon>
    </lineage>
</organism>
<comment type="similarity">
    <text evidence="2 9">Belongs to the uroporphyrinogen decarboxylase family.</text>
</comment>
<gene>
    <name evidence="13" type="ORF">HMPREF2128_04730</name>
</gene>
<comment type="pathway">
    <text evidence="1 8">Porphyrin-containing compound metabolism; protoporphyrin-IX biosynthesis; coproporphyrinogen-III from 5-aminolevulinate: step 4/4.</text>
</comment>
<dbReference type="PROSITE" id="PS00907">
    <property type="entry name" value="UROD_2"/>
    <property type="match status" value="1"/>
</dbReference>
<proteinExistence type="inferred from homology"/>
<dbReference type="GO" id="GO:0005829">
    <property type="term" value="C:cytosol"/>
    <property type="evidence" value="ECO:0007669"/>
    <property type="project" value="TreeGrafter"/>
</dbReference>
<dbReference type="RefSeq" id="WP_035755620.1">
    <property type="nucleotide sequence ID" value="NZ_JRNH01000013.1"/>
</dbReference>
<feature type="domain" description="Uroporphyrinogen decarboxylase (URO-D)" evidence="12">
    <location>
        <begin position="160"/>
        <end position="176"/>
    </location>
</feature>
<keyword evidence="6 8" id="KW-0627">Porphyrin biosynthesis</keyword>
<comment type="catalytic activity">
    <reaction evidence="8">
        <text>uroporphyrinogen III + 4 H(+) = coproporphyrinogen III + 4 CO2</text>
        <dbReference type="Rhea" id="RHEA:19865"/>
        <dbReference type="ChEBI" id="CHEBI:15378"/>
        <dbReference type="ChEBI" id="CHEBI:16526"/>
        <dbReference type="ChEBI" id="CHEBI:57308"/>
        <dbReference type="ChEBI" id="CHEBI:57309"/>
        <dbReference type="EC" id="4.1.1.37"/>
    </reaction>
</comment>
<dbReference type="InterPro" id="IPR000257">
    <property type="entry name" value="Uroporphyrinogen_deCOase"/>
</dbReference>
<evidence type="ECO:0000259" key="12">
    <source>
        <dbReference type="PROSITE" id="PS00907"/>
    </source>
</evidence>
<evidence type="ECO:0000256" key="4">
    <source>
        <dbReference type="ARBA" id="ARBA00022793"/>
    </source>
</evidence>
<evidence type="ECO:0000256" key="9">
    <source>
        <dbReference type="RuleBase" id="RU004169"/>
    </source>
</evidence>
<name>A0A095YEL6_9MICC</name>
<evidence type="ECO:0000256" key="10">
    <source>
        <dbReference type="SAM" id="MobiDB-lite"/>
    </source>
</evidence>
<dbReference type="PANTHER" id="PTHR21091:SF169">
    <property type="entry name" value="UROPORPHYRINOGEN DECARBOXYLASE"/>
    <property type="match status" value="1"/>
</dbReference>
<evidence type="ECO:0000256" key="8">
    <source>
        <dbReference type="RuleBase" id="RU000554"/>
    </source>
</evidence>
<sequence>MTTVTLPSSHPLHRSTAEGGTADAPLIKRLRGESTDAAPSVWFMRQAGRSLPEYKKVRAGTDMLESCLIPDMVAEITCQPVRRHNVDAGIFFSDIMTPLKIAGIGVEIEPGVGPVLDSPIASEADIDALPALDDVYQEGLECIREAVRLTVDELGSTPLIGFAGAPFTVASYMIEGRPSRDHLKTRALMTAEPRLWAKLAEWVAHASGLFMRAQVEAGASSVQLFDSWAGSLSEATYREHAQPFSTISMQHVADLGTPRTHFALGSGHMLKAIEEVDATAVGLDHRISIPAALAQLNSTTAVQGNIDPAVLFSTEEVRFAEARRVVEEGRKAPGHVVNLGHGVPPTTDAQVLTDLVSYIHEL</sequence>
<dbReference type="InterPro" id="IPR006361">
    <property type="entry name" value="Uroporphyrinogen_deCO2ase_HemE"/>
</dbReference>
<evidence type="ECO:0000313" key="14">
    <source>
        <dbReference type="Proteomes" id="UP000053528"/>
    </source>
</evidence>
<evidence type="ECO:0000256" key="1">
    <source>
        <dbReference type="ARBA" id="ARBA00004804"/>
    </source>
</evidence>
<evidence type="ECO:0000256" key="5">
    <source>
        <dbReference type="ARBA" id="ARBA00023239"/>
    </source>
</evidence>
<dbReference type="AlphaFoldDB" id="A0A095YEL6"/>
<evidence type="ECO:0000313" key="13">
    <source>
        <dbReference type="EMBL" id="KGF20566.1"/>
    </source>
</evidence>
<dbReference type="Pfam" id="PF01208">
    <property type="entry name" value="URO-D"/>
    <property type="match status" value="1"/>
</dbReference>
<feature type="region of interest" description="Disordered" evidence="10">
    <location>
        <begin position="1"/>
        <end position="24"/>
    </location>
</feature>
<feature type="domain" description="Uroporphyrinogen decarboxylase (URO-D)" evidence="11">
    <location>
        <begin position="40"/>
        <end position="49"/>
    </location>
</feature>
<dbReference type="UniPathway" id="UPA00251">
    <property type="reaction ID" value="UER00321"/>
</dbReference>
<dbReference type="GO" id="GO:0006782">
    <property type="term" value="P:protoporphyrinogen IX biosynthetic process"/>
    <property type="evidence" value="ECO:0007669"/>
    <property type="project" value="UniProtKB-UniPathway"/>
</dbReference>
<accession>A0A095YEL6</accession>
<dbReference type="GO" id="GO:0004853">
    <property type="term" value="F:uroporphyrinogen decarboxylase activity"/>
    <property type="evidence" value="ECO:0007669"/>
    <property type="project" value="UniProtKB-UniRule"/>
</dbReference>
<reference evidence="13 14" key="1">
    <citation type="submission" date="2014-07" db="EMBL/GenBank/DDBJ databases">
        <authorList>
            <person name="McCorrison J."/>
            <person name="Sanka R."/>
            <person name="Torralba M."/>
            <person name="Gillis M."/>
            <person name="Haft D.H."/>
            <person name="Methe B."/>
            <person name="Sutton G."/>
            <person name="Nelson K.E."/>
        </authorList>
    </citation>
    <scope>NUCLEOTIDE SEQUENCE [LARGE SCALE GENOMIC DNA]</scope>
    <source>
        <strain evidence="13 14">DNF00011</strain>
    </source>
</reference>
<dbReference type="PANTHER" id="PTHR21091">
    <property type="entry name" value="METHYLTETRAHYDROFOLATE:HOMOCYSTEINE METHYLTRANSFERASE RELATED"/>
    <property type="match status" value="1"/>
</dbReference>
<dbReference type="NCBIfam" id="TIGR01464">
    <property type="entry name" value="hemE"/>
    <property type="match status" value="1"/>
</dbReference>
<keyword evidence="4 8" id="KW-0210">Decarboxylase</keyword>